<evidence type="ECO:0000256" key="1">
    <source>
        <dbReference type="ARBA" id="ARBA00004953"/>
    </source>
</evidence>
<dbReference type="NCBIfam" id="NF006136">
    <property type="entry name" value="PRK08285.1"/>
    <property type="match status" value="1"/>
</dbReference>
<feature type="domain" description="Cobalamin biosynthesis precorrin-8X methylmutase CobH/CbiC" evidence="5">
    <location>
        <begin position="12"/>
        <end position="208"/>
    </location>
</feature>
<dbReference type="GO" id="GO:0016993">
    <property type="term" value="F:precorrin-8X methylmutase activity"/>
    <property type="evidence" value="ECO:0007669"/>
    <property type="project" value="InterPro"/>
</dbReference>
<proteinExistence type="inferred from homology"/>
<dbReference type="InterPro" id="IPR036588">
    <property type="entry name" value="CobH/CbiC_sf"/>
</dbReference>
<dbReference type="PANTHER" id="PTHR43588:SF1">
    <property type="entry name" value="COBALT-PRECORRIN-8 METHYLMUTASE"/>
    <property type="match status" value="1"/>
</dbReference>
<evidence type="ECO:0000256" key="2">
    <source>
        <dbReference type="ARBA" id="ARBA00009774"/>
    </source>
</evidence>
<name>A0A3S4UT20_9ACTN</name>
<dbReference type="Pfam" id="PF02570">
    <property type="entry name" value="CbiC"/>
    <property type="match status" value="1"/>
</dbReference>
<evidence type="ECO:0000313" key="7">
    <source>
        <dbReference type="Proteomes" id="UP000273044"/>
    </source>
</evidence>
<accession>A0A3S4UT20</accession>
<dbReference type="EC" id="5.4.1.2" evidence="6"/>
<evidence type="ECO:0000313" key="6">
    <source>
        <dbReference type="EMBL" id="VEH69127.1"/>
    </source>
</evidence>
<dbReference type="UniPathway" id="UPA00148"/>
<dbReference type="PANTHER" id="PTHR43588">
    <property type="entry name" value="COBALT-PRECORRIN-8 METHYLMUTASE"/>
    <property type="match status" value="1"/>
</dbReference>
<dbReference type="AlphaFoldDB" id="A0A3S4UT20"/>
<dbReference type="GO" id="GO:0009236">
    <property type="term" value="P:cobalamin biosynthetic process"/>
    <property type="evidence" value="ECO:0007669"/>
    <property type="project" value="UniProtKB-UniPathway"/>
</dbReference>
<dbReference type="SUPFAM" id="SSF63965">
    <property type="entry name" value="Precorrin-8X methylmutase CbiC/CobH"/>
    <property type="match status" value="1"/>
</dbReference>
<keyword evidence="3" id="KW-0169">Cobalamin biosynthesis</keyword>
<comment type="similarity">
    <text evidence="2">Belongs to the CobH/CbiC family.</text>
</comment>
<dbReference type="Proteomes" id="UP000273044">
    <property type="component" value="Chromosome"/>
</dbReference>
<dbReference type="GeneID" id="64405886"/>
<organism evidence="6 7">
    <name type="scientific">Arachnia propionica</name>
    <dbReference type="NCBI Taxonomy" id="1750"/>
    <lineage>
        <taxon>Bacteria</taxon>
        <taxon>Bacillati</taxon>
        <taxon>Actinomycetota</taxon>
        <taxon>Actinomycetes</taxon>
        <taxon>Propionibacteriales</taxon>
        <taxon>Propionibacteriaceae</taxon>
        <taxon>Arachnia</taxon>
    </lineage>
</organism>
<evidence type="ECO:0000256" key="3">
    <source>
        <dbReference type="ARBA" id="ARBA00022573"/>
    </source>
</evidence>
<keyword evidence="7" id="KW-1185">Reference proteome</keyword>
<comment type="pathway">
    <text evidence="1">Cofactor biosynthesis; adenosylcobalamin biosynthesis.</text>
</comment>
<dbReference type="InterPro" id="IPR003722">
    <property type="entry name" value="Cbl_synth_CobH/CbiC"/>
</dbReference>
<protein>
    <submittedName>
        <fullName evidence="6">Precorrin-8X methylmutase</fullName>
        <ecNumber evidence="6">5.4.1.2</ecNumber>
    </submittedName>
</protein>
<sequence>MTNDYIKTGSPIYARSFEIIREESNLGRFPEDVEPVVVRMIHAAADPAIADLIAFTPGVVAAALKALEAGAPILCDSSMVATGIIRSRLPEHTRIVCHIKDPRLPAIAEAKGCTKTAAAVDLWQEDGLLDGAVVAIGNAPTALFRVLEVMHETGARPAAIVGIPVGFVGAAESKDALVADDSGVEYITVLGRRGGSAMAVAAVNAMASRAETTNDR</sequence>
<dbReference type="EMBL" id="LR134406">
    <property type="protein sequence ID" value="VEH69127.1"/>
    <property type="molecule type" value="Genomic_DNA"/>
</dbReference>
<dbReference type="RefSeq" id="WP_061787224.1">
    <property type="nucleotide sequence ID" value="NZ_LR134406.1"/>
</dbReference>
<evidence type="ECO:0000256" key="4">
    <source>
        <dbReference type="ARBA" id="ARBA00023235"/>
    </source>
</evidence>
<reference evidence="6 7" key="1">
    <citation type="submission" date="2018-12" db="EMBL/GenBank/DDBJ databases">
        <authorList>
            <consortium name="Pathogen Informatics"/>
        </authorList>
    </citation>
    <scope>NUCLEOTIDE SEQUENCE [LARGE SCALE GENOMIC DNA]</scope>
    <source>
        <strain evidence="6 7">NCTC12967</strain>
    </source>
</reference>
<evidence type="ECO:0000259" key="5">
    <source>
        <dbReference type="Pfam" id="PF02570"/>
    </source>
</evidence>
<keyword evidence="4 6" id="KW-0413">Isomerase</keyword>
<dbReference type="Gene3D" id="3.40.50.10230">
    <property type="entry name" value="Cobalamin biosynthesis CobH/CbiC, precorrin-8X methylmutase"/>
    <property type="match status" value="1"/>
</dbReference>
<gene>
    <name evidence="6" type="primary">cobH_1</name>
    <name evidence="6" type="ORF">NCTC12967_00391</name>
</gene>